<dbReference type="Proteomes" id="UP000516057">
    <property type="component" value="Chromosome"/>
</dbReference>
<comment type="cofactor">
    <cofactor evidence="3">
        <name>Zn(2+)</name>
        <dbReference type="ChEBI" id="CHEBI:29105"/>
    </cofactor>
    <text evidence="3">Binds 1 divalent metal cation per subunit.</text>
</comment>
<dbReference type="GO" id="GO:0005509">
    <property type="term" value="F:calcium ion binding"/>
    <property type="evidence" value="ECO:0007669"/>
    <property type="project" value="TreeGrafter"/>
</dbReference>
<dbReference type="EMBL" id="CP060790">
    <property type="protein sequence ID" value="QNP58264.1"/>
    <property type="molecule type" value="Genomic_DNA"/>
</dbReference>
<accession>A0A7H0HCJ8</accession>
<dbReference type="InterPro" id="IPR013658">
    <property type="entry name" value="SGL"/>
</dbReference>
<feature type="binding site" evidence="3">
    <location>
        <position position="98"/>
    </location>
    <ligand>
        <name>substrate</name>
    </ligand>
</feature>
<comment type="similarity">
    <text evidence="1">Belongs to the SMP-30/CGR1 family.</text>
</comment>
<dbReference type="Gene3D" id="2.120.10.30">
    <property type="entry name" value="TolB, C-terminal domain"/>
    <property type="match status" value="1"/>
</dbReference>
<gene>
    <name evidence="5" type="ORF">H9L24_14510</name>
</gene>
<feature type="binding site" evidence="3">
    <location>
        <position position="15"/>
    </location>
    <ligand>
        <name>a divalent metal cation</name>
        <dbReference type="ChEBI" id="CHEBI:60240"/>
    </ligand>
</feature>
<dbReference type="InterPro" id="IPR011042">
    <property type="entry name" value="6-blade_b-propeller_TolB-like"/>
</dbReference>
<evidence type="ECO:0000313" key="5">
    <source>
        <dbReference type="EMBL" id="QNP58264.1"/>
    </source>
</evidence>
<proteinExistence type="inferred from homology"/>
<feature type="domain" description="SMP-30/Gluconolactonase/LRE-like region" evidence="4">
    <location>
        <begin position="13"/>
        <end position="274"/>
    </location>
</feature>
<evidence type="ECO:0000256" key="2">
    <source>
        <dbReference type="PIRSR" id="PIRSR605511-1"/>
    </source>
</evidence>
<feature type="binding site" evidence="3">
    <location>
        <position position="215"/>
    </location>
    <ligand>
        <name>a divalent metal cation</name>
        <dbReference type="ChEBI" id="CHEBI:60240"/>
    </ligand>
</feature>
<keyword evidence="3" id="KW-0862">Zinc</keyword>
<dbReference type="Pfam" id="PF08450">
    <property type="entry name" value="SGL"/>
    <property type="match status" value="1"/>
</dbReference>
<feature type="binding site" evidence="3">
    <location>
        <position position="100"/>
    </location>
    <ligand>
        <name>substrate</name>
    </ligand>
</feature>
<dbReference type="GO" id="GO:0019853">
    <property type="term" value="P:L-ascorbic acid biosynthetic process"/>
    <property type="evidence" value="ECO:0007669"/>
    <property type="project" value="TreeGrafter"/>
</dbReference>
<dbReference type="PRINTS" id="PR01790">
    <property type="entry name" value="SMP30FAMILY"/>
</dbReference>
<sequence>MPWRAITTEPDQLGESPFWAAEEGRLYWVDIAGRALLRVAPEGGAVQRWPLPGEPGCAAPVRTGGFVMALRDGIYRARSWGGALECLARLPYDPATQRANDGKCDALGRLWVGTVHEPQGGGPRQPLAALYCVDAREPGAPRVDQVLQGATTSNGLAWSPDQRTLYWADTPTHRIAAFALEPAATALGAPRTLHAFAPKPPGWHSGQAGYGGRPDGACVDAEGAYWCALYEGARVVRLSPGGEVLAELPLPAQCPTMPCLGGPDGRTLFVTTARQGRPAEELLRYPQSGCVFATRVAVPGLPVAAFAAAG</sequence>
<dbReference type="PANTHER" id="PTHR10907">
    <property type="entry name" value="REGUCALCIN"/>
    <property type="match status" value="1"/>
</dbReference>
<reference evidence="5 6" key="1">
    <citation type="submission" date="2020-08" db="EMBL/GenBank/DDBJ databases">
        <title>Genome sequence of Acidovorax monticola KACC 19171T.</title>
        <authorList>
            <person name="Hyun D.-W."/>
            <person name="Bae J.-W."/>
        </authorList>
    </citation>
    <scope>NUCLEOTIDE SEQUENCE [LARGE SCALE GENOMIC DNA]</scope>
    <source>
        <strain evidence="5 6">KACC 19171</strain>
    </source>
</reference>
<evidence type="ECO:0000256" key="3">
    <source>
        <dbReference type="PIRSR" id="PIRSR605511-2"/>
    </source>
</evidence>
<evidence type="ECO:0000313" key="6">
    <source>
        <dbReference type="Proteomes" id="UP000516057"/>
    </source>
</evidence>
<feature type="binding site" evidence="3">
    <location>
        <position position="154"/>
    </location>
    <ligand>
        <name>a divalent metal cation</name>
        <dbReference type="ChEBI" id="CHEBI:60240"/>
    </ligand>
</feature>
<protein>
    <submittedName>
        <fullName evidence="5">SMP-30/gluconolactonase/LRE family protein</fullName>
    </submittedName>
</protein>
<dbReference type="RefSeq" id="WP_187735256.1">
    <property type="nucleotide sequence ID" value="NZ_CP060790.1"/>
</dbReference>
<evidence type="ECO:0000259" key="4">
    <source>
        <dbReference type="Pfam" id="PF08450"/>
    </source>
</evidence>
<dbReference type="SUPFAM" id="SSF63829">
    <property type="entry name" value="Calcium-dependent phosphotriesterase"/>
    <property type="match status" value="1"/>
</dbReference>
<keyword evidence="3" id="KW-0479">Metal-binding</keyword>
<name>A0A7H0HCJ8_9BURK</name>
<keyword evidence="6" id="KW-1185">Reference proteome</keyword>
<dbReference type="GO" id="GO:0004341">
    <property type="term" value="F:gluconolactonase activity"/>
    <property type="evidence" value="ECO:0007669"/>
    <property type="project" value="TreeGrafter"/>
</dbReference>
<dbReference type="InterPro" id="IPR005511">
    <property type="entry name" value="SMP-30"/>
</dbReference>
<organism evidence="5 6">
    <name type="scientific">Paenacidovorax monticola</name>
    <dbReference type="NCBI Taxonomy" id="1926868"/>
    <lineage>
        <taxon>Bacteria</taxon>
        <taxon>Pseudomonadati</taxon>
        <taxon>Pseudomonadota</taxon>
        <taxon>Betaproteobacteria</taxon>
        <taxon>Burkholderiales</taxon>
        <taxon>Comamonadaceae</taxon>
        <taxon>Paenacidovorax</taxon>
    </lineage>
</organism>
<evidence type="ECO:0000256" key="1">
    <source>
        <dbReference type="ARBA" id="ARBA00008853"/>
    </source>
</evidence>
<feature type="active site" description="Proton donor/acceptor" evidence="2">
    <location>
        <position position="215"/>
    </location>
</feature>
<dbReference type="KEGG" id="amon:H9L24_14510"/>
<dbReference type="AlphaFoldDB" id="A0A7H0HCJ8"/>
<dbReference type="PANTHER" id="PTHR10907:SF47">
    <property type="entry name" value="REGUCALCIN"/>
    <property type="match status" value="1"/>
</dbReference>